<evidence type="ECO:0000256" key="1">
    <source>
        <dbReference type="SAM" id="Phobius"/>
    </source>
</evidence>
<gene>
    <name evidence="2" type="ORF">ACFPQB_20825</name>
</gene>
<feature type="transmembrane region" description="Helical" evidence="1">
    <location>
        <begin position="79"/>
        <end position="99"/>
    </location>
</feature>
<keyword evidence="1" id="KW-1133">Transmembrane helix</keyword>
<dbReference type="InterPro" id="IPR045713">
    <property type="entry name" value="DUF6069"/>
</dbReference>
<reference evidence="3" key="1">
    <citation type="journal article" date="2019" name="Int. J. Syst. Evol. Microbiol.">
        <title>The Global Catalogue of Microorganisms (GCM) 10K type strain sequencing project: providing services to taxonomists for standard genome sequencing and annotation.</title>
        <authorList>
            <consortium name="The Broad Institute Genomics Platform"/>
            <consortium name="The Broad Institute Genome Sequencing Center for Infectious Disease"/>
            <person name="Wu L."/>
            <person name="Ma J."/>
        </authorList>
    </citation>
    <scope>NUCLEOTIDE SEQUENCE [LARGE SCALE GENOMIC DNA]</scope>
    <source>
        <strain evidence="3">YIM 94188</strain>
    </source>
</reference>
<keyword evidence="1" id="KW-0812">Transmembrane</keyword>
<keyword evidence="1" id="KW-0472">Membrane</keyword>
<feature type="transmembrane region" description="Helical" evidence="1">
    <location>
        <begin position="52"/>
        <end position="72"/>
    </location>
</feature>
<dbReference type="EMBL" id="JBHSNS010000015">
    <property type="protein sequence ID" value="MFC5731368.1"/>
    <property type="molecule type" value="Genomic_DNA"/>
</dbReference>
<feature type="transmembrane region" description="Helical" evidence="1">
    <location>
        <begin position="12"/>
        <end position="32"/>
    </location>
</feature>
<proteinExistence type="predicted"/>
<accession>A0ABW0ZME5</accession>
<evidence type="ECO:0000313" key="3">
    <source>
        <dbReference type="Proteomes" id="UP001596072"/>
    </source>
</evidence>
<dbReference type="RefSeq" id="WP_136433610.1">
    <property type="nucleotide sequence ID" value="NZ_JBHSNS010000015.1"/>
</dbReference>
<feature type="transmembrane region" description="Helical" evidence="1">
    <location>
        <begin position="105"/>
        <end position="126"/>
    </location>
</feature>
<keyword evidence="3" id="KW-1185">Reference proteome</keyword>
<dbReference type="Proteomes" id="UP001596072">
    <property type="component" value="Unassembled WGS sequence"/>
</dbReference>
<name>A0ABW0ZME5_9ACTN</name>
<protein>
    <submittedName>
        <fullName evidence="2">DUF6069 family protein</fullName>
    </submittedName>
</protein>
<sequence>MENALAPWRTTLAAAAVIAATNLVVLAVGHLAGADMRVAQTAGSTATEVGVGSVLLMSAVPAILGGLTLWLAARHGVRAWRAVGWLGLALGVLTIPMPFTVQASTGTSLTLASMHVVAGLVWLTAVHRAAVRQHDRSVVKVFHHA</sequence>
<evidence type="ECO:0000313" key="2">
    <source>
        <dbReference type="EMBL" id="MFC5731368.1"/>
    </source>
</evidence>
<comment type="caution">
    <text evidence="2">The sequence shown here is derived from an EMBL/GenBank/DDBJ whole genome shotgun (WGS) entry which is preliminary data.</text>
</comment>
<dbReference type="Pfam" id="PF19545">
    <property type="entry name" value="DUF6069"/>
    <property type="match status" value="1"/>
</dbReference>
<organism evidence="2 3">
    <name type="scientific">Nocardioides vastitatis</name>
    <dbReference type="NCBI Taxonomy" id="2568655"/>
    <lineage>
        <taxon>Bacteria</taxon>
        <taxon>Bacillati</taxon>
        <taxon>Actinomycetota</taxon>
        <taxon>Actinomycetes</taxon>
        <taxon>Propionibacteriales</taxon>
        <taxon>Nocardioidaceae</taxon>
        <taxon>Nocardioides</taxon>
    </lineage>
</organism>